<keyword evidence="2" id="KW-1185">Reference proteome</keyword>
<protein>
    <submittedName>
        <fullName evidence="1">Uncharacterized protein</fullName>
    </submittedName>
</protein>
<organism evidence="1 2">
    <name type="scientific">Shivajiella indica</name>
    <dbReference type="NCBI Taxonomy" id="872115"/>
    <lineage>
        <taxon>Bacteria</taxon>
        <taxon>Pseudomonadati</taxon>
        <taxon>Bacteroidota</taxon>
        <taxon>Cytophagia</taxon>
        <taxon>Cytophagales</taxon>
        <taxon>Cyclobacteriaceae</taxon>
        <taxon>Shivajiella</taxon>
    </lineage>
</organism>
<dbReference type="RefSeq" id="WP_380804296.1">
    <property type="nucleotide sequence ID" value="NZ_JBHUIV010000020.1"/>
</dbReference>
<sequence>MANKSIKFSIKSISTEEFATIKSCYKEQEEVGIETGYGFGINPNEHIVVVNFSLMFKCLDNPFIILKISCGFEIEQQDFSQLSNKERNAFILPKDFLTHLTVLTIGTARGILHAKLEKSGFEQFVLPTLNISEMIKEDMVFEITSE</sequence>
<reference evidence="2" key="1">
    <citation type="journal article" date="2019" name="Int. J. Syst. Evol. Microbiol.">
        <title>The Global Catalogue of Microorganisms (GCM) 10K type strain sequencing project: providing services to taxonomists for standard genome sequencing and annotation.</title>
        <authorList>
            <consortium name="The Broad Institute Genomics Platform"/>
            <consortium name="The Broad Institute Genome Sequencing Center for Infectious Disease"/>
            <person name="Wu L."/>
            <person name="Ma J."/>
        </authorList>
    </citation>
    <scope>NUCLEOTIDE SEQUENCE [LARGE SCALE GENOMIC DNA]</scope>
    <source>
        <strain evidence="2">KCTC 19812</strain>
    </source>
</reference>
<proteinExistence type="predicted"/>
<evidence type="ECO:0000313" key="2">
    <source>
        <dbReference type="Proteomes" id="UP001597414"/>
    </source>
</evidence>
<dbReference type="Proteomes" id="UP001597414">
    <property type="component" value="Unassembled WGS sequence"/>
</dbReference>
<name>A0ABW5BD41_9BACT</name>
<gene>
    <name evidence="1" type="ORF">ACFSKV_14665</name>
</gene>
<accession>A0ABW5BD41</accession>
<comment type="caution">
    <text evidence="1">The sequence shown here is derived from an EMBL/GenBank/DDBJ whole genome shotgun (WGS) entry which is preliminary data.</text>
</comment>
<evidence type="ECO:0000313" key="1">
    <source>
        <dbReference type="EMBL" id="MFD2202818.1"/>
    </source>
</evidence>
<dbReference type="EMBL" id="JBHUIV010000020">
    <property type="protein sequence ID" value="MFD2202818.1"/>
    <property type="molecule type" value="Genomic_DNA"/>
</dbReference>